<evidence type="ECO:0000256" key="2">
    <source>
        <dbReference type="ARBA" id="ARBA00023015"/>
    </source>
</evidence>
<evidence type="ECO:0000313" key="7">
    <source>
        <dbReference type="Proteomes" id="UP000095280"/>
    </source>
</evidence>
<dbReference type="PROSITE" id="PS50088">
    <property type="entry name" value="ANK_REPEAT"/>
    <property type="match status" value="1"/>
</dbReference>
<protein>
    <submittedName>
        <fullName evidence="8">NR LBD domain-containing protein</fullName>
    </submittedName>
</protein>
<dbReference type="PROSITE" id="PS50297">
    <property type="entry name" value="ANK_REP_REGION"/>
    <property type="match status" value="1"/>
</dbReference>
<accession>A0A1I8IVB9</accession>
<dbReference type="WBParaSite" id="maker-uti_cns_0017325-snap-gene-0.2-mRNA-1">
    <property type="protein sequence ID" value="maker-uti_cns_0017325-snap-gene-0.2-mRNA-1"/>
    <property type="gene ID" value="maker-uti_cns_0017325-snap-gene-0.2"/>
</dbReference>
<name>A0A1I8IVB9_9PLAT</name>
<proteinExistence type="predicted"/>
<evidence type="ECO:0000256" key="1">
    <source>
        <dbReference type="ARBA" id="ARBA00004123"/>
    </source>
</evidence>
<dbReference type="Gene3D" id="1.25.40.20">
    <property type="entry name" value="Ankyrin repeat-containing domain"/>
    <property type="match status" value="1"/>
</dbReference>
<dbReference type="Proteomes" id="UP000095280">
    <property type="component" value="Unplaced"/>
</dbReference>
<dbReference type="GO" id="GO:0004879">
    <property type="term" value="F:nuclear receptor activity"/>
    <property type="evidence" value="ECO:0007669"/>
    <property type="project" value="InterPro"/>
</dbReference>
<keyword evidence="3" id="KW-0804">Transcription</keyword>
<dbReference type="GO" id="GO:0009755">
    <property type="term" value="P:hormone-mediated signaling pathway"/>
    <property type="evidence" value="ECO:0007669"/>
    <property type="project" value="TreeGrafter"/>
</dbReference>
<keyword evidence="2" id="KW-0805">Transcription regulation</keyword>
<evidence type="ECO:0000313" key="8">
    <source>
        <dbReference type="WBParaSite" id="maker-uti_cns_0017325-snap-gene-0.2-mRNA-1"/>
    </source>
</evidence>
<keyword evidence="7" id="KW-1185">Reference proteome</keyword>
<comment type="subcellular location">
    <subcellularLocation>
        <location evidence="1">Nucleus</location>
    </subcellularLocation>
</comment>
<dbReference type="InterPro" id="IPR036770">
    <property type="entry name" value="Ankyrin_rpt-contain_sf"/>
</dbReference>
<dbReference type="Pfam" id="PF00104">
    <property type="entry name" value="Hormone_recep"/>
    <property type="match status" value="1"/>
</dbReference>
<feature type="repeat" description="ANK" evidence="5">
    <location>
        <begin position="238"/>
        <end position="270"/>
    </location>
</feature>
<evidence type="ECO:0000256" key="3">
    <source>
        <dbReference type="ARBA" id="ARBA00023163"/>
    </source>
</evidence>
<dbReference type="SUPFAM" id="SSF48403">
    <property type="entry name" value="Ankyrin repeat"/>
    <property type="match status" value="1"/>
</dbReference>
<dbReference type="GO" id="GO:0000978">
    <property type="term" value="F:RNA polymerase II cis-regulatory region sequence-specific DNA binding"/>
    <property type="evidence" value="ECO:0007669"/>
    <property type="project" value="TreeGrafter"/>
</dbReference>
<dbReference type="InterPro" id="IPR000536">
    <property type="entry name" value="Nucl_hrmn_rcpt_lig-bd"/>
</dbReference>
<dbReference type="InterPro" id="IPR002110">
    <property type="entry name" value="Ankyrin_rpt"/>
</dbReference>
<organism evidence="7 8">
    <name type="scientific">Macrostomum lignano</name>
    <dbReference type="NCBI Taxonomy" id="282301"/>
    <lineage>
        <taxon>Eukaryota</taxon>
        <taxon>Metazoa</taxon>
        <taxon>Spiralia</taxon>
        <taxon>Lophotrochozoa</taxon>
        <taxon>Platyhelminthes</taxon>
        <taxon>Rhabditophora</taxon>
        <taxon>Macrostomorpha</taxon>
        <taxon>Macrostomida</taxon>
        <taxon>Macrostomidae</taxon>
        <taxon>Macrostomum</taxon>
    </lineage>
</organism>
<dbReference type="InterPro" id="IPR035500">
    <property type="entry name" value="NHR-like_dom_sf"/>
</dbReference>
<sequence length="449" mass="50324">VEDQMQLLNSSWGEILLLEYLYHCVHDNRKDSIESSWYSSQLNHSADILDLLDLSEVKLRLMDLIERVQSLRLDKCEFAALKFLLMFNAGKHDIMLKHNADFVSTVEFKISCSLLDYILENSPQQADKFGKILLRLPEIKYLAFKLECYLTDKLRTGKIPRNTLIAEMLLSKTKSFGGDHATPVELCSSGTMKRQRESCHLRKLAKYTRSGRFRRVAKRLDKMKWSASDNVPDYRDENGRSLLHLAAAEGHGGLIRTFAELGCSLEAKDVHGNTPVHLILYHCLQTGKSPVIADRLLSDLLGCQRPGRRAELLRLCNSAGVSCQRLLDRLADQEAATSAAADAALTADIDERDADNSETIIWQLPWPPFLIDSAVGPEAALRWLRLAVGGDAEGLVAELRQLRVLWHPDKFMQKFGDRLPAGRPVREAVLRRVTLASQLANGAAALLAG</sequence>
<dbReference type="Gene3D" id="1.10.565.10">
    <property type="entry name" value="Retinoid X Receptor"/>
    <property type="match status" value="1"/>
</dbReference>
<keyword evidence="4" id="KW-0675">Receptor</keyword>
<evidence type="ECO:0000259" key="6">
    <source>
        <dbReference type="PROSITE" id="PS51843"/>
    </source>
</evidence>
<evidence type="ECO:0000256" key="4">
    <source>
        <dbReference type="ARBA" id="ARBA00023170"/>
    </source>
</evidence>
<dbReference type="AlphaFoldDB" id="A0A1I8IVB9"/>
<dbReference type="PANTHER" id="PTHR24086:SF15">
    <property type="entry name" value="NUCLEAR HORMONE RECEPTOR FTZ-F1"/>
    <property type="match status" value="1"/>
</dbReference>
<dbReference type="PROSITE" id="PS51843">
    <property type="entry name" value="NR_LBD"/>
    <property type="match status" value="1"/>
</dbReference>
<feature type="domain" description="NR LBD" evidence="6">
    <location>
        <begin position="1"/>
        <end position="172"/>
    </location>
</feature>
<dbReference type="GO" id="GO:0009888">
    <property type="term" value="P:tissue development"/>
    <property type="evidence" value="ECO:0007669"/>
    <property type="project" value="TreeGrafter"/>
</dbReference>
<dbReference type="InterPro" id="IPR016355">
    <property type="entry name" value="NR5-like"/>
</dbReference>
<keyword evidence="5" id="KW-0040">ANK repeat</keyword>
<dbReference type="SUPFAM" id="SSF48508">
    <property type="entry name" value="Nuclear receptor ligand-binding domain"/>
    <property type="match status" value="1"/>
</dbReference>
<dbReference type="PANTHER" id="PTHR24086">
    <property type="entry name" value="NUCLEAR RECEPTOR SUBFAMILY 5 GROUP A"/>
    <property type="match status" value="1"/>
</dbReference>
<dbReference type="GO" id="GO:0090575">
    <property type="term" value="C:RNA polymerase II transcription regulator complex"/>
    <property type="evidence" value="ECO:0007669"/>
    <property type="project" value="TreeGrafter"/>
</dbReference>
<evidence type="ECO:0000256" key="5">
    <source>
        <dbReference type="PROSITE-ProRule" id="PRU00023"/>
    </source>
</evidence>
<reference evidence="8" key="1">
    <citation type="submission" date="2016-11" db="UniProtKB">
        <authorList>
            <consortium name="WormBaseParasite"/>
        </authorList>
    </citation>
    <scope>IDENTIFICATION</scope>
</reference>